<proteinExistence type="predicted"/>
<reference evidence="2 3" key="1">
    <citation type="submission" date="2016-04" db="EMBL/GenBank/DDBJ databases">
        <authorList>
            <person name="Evans L.H."/>
            <person name="Alamgir A."/>
            <person name="Owens N."/>
            <person name="Weber N.D."/>
            <person name="Virtaneva K."/>
            <person name="Barbian K."/>
            <person name="Babar A."/>
            <person name="Rosenke K."/>
        </authorList>
    </citation>
    <scope>NUCLEOTIDE SEQUENCE [LARGE SCALE GENOMIC DNA]</scope>
    <source>
        <strain evidence="2 3">PMB02</strain>
    </source>
</reference>
<dbReference type="STRING" id="427683.A5481_05305"/>
<gene>
    <name evidence="2" type="ORF">A5481_05305</name>
</gene>
<evidence type="ECO:0000313" key="3">
    <source>
        <dbReference type="Proteomes" id="UP000078316"/>
    </source>
</evidence>
<dbReference type="Proteomes" id="UP000078316">
    <property type="component" value="Unassembled WGS sequence"/>
</dbReference>
<protein>
    <submittedName>
        <fullName evidence="2">Uncharacterized protein</fullName>
    </submittedName>
</protein>
<keyword evidence="1" id="KW-0812">Transmembrane</keyword>
<feature type="transmembrane region" description="Helical" evidence="1">
    <location>
        <begin position="52"/>
        <end position="74"/>
    </location>
</feature>
<keyword evidence="1" id="KW-0472">Membrane</keyword>
<dbReference type="AlphaFoldDB" id="A0A179SHL2"/>
<organism evidence="2 3">
    <name type="scientific">Methylobacterium platani</name>
    <dbReference type="NCBI Taxonomy" id="427683"/>
    <lineage>
        <taxon>Bacteria</taxon>
        <taxon>Pseudomonadati</taxon>
        <taxon>Pseudomonadota</taxon>
        <taxon>Alphaproteobacteria</taxon>
        <taxon>Hyphomicrobiales</taxon>
        <taxon>Methylobacteriaceae</taxon>
        <taxon>Methylobacterium</taxon>
    </lineage>
</organism>
<keyword evidence="1" id="KW-1133">Transmembrane helix</keyword>
<feature type="transmembrane region" description="Helical" evidence="1">
    <location>
        <begin position="94"/>
        <end position="111"/>
    </location>
</feature>
<feature type="transmembrane region" description="Helical" evidence="1">
    <location>
        <begin position="26"/>
        <end position="45"/>
    </location>
</feature>
<evidence type="ECO:0000313" key="2">
    <source>
        <dbReference type="EMBL" id="OAS26470.1"/>
    </source>
</evidence>
<comment type="caution">
    <text evidence="2">The sequence shown here is derived from an EMBL/GenBank/DDBJ whole genome shotgun (WGS) entry which is preliminary data.</text>
</comment>
<dbReference type="EMBL" id="LWHQ01000010">
    <property type="protein sequence ID" value="OAS26470.1"/>
    <property type="molecule type" value="Genomic_DNA"/>
</dbReference>
<accession>A0A179SHL2</accession>
<evidence type="ECO:0000256" key="1">
    <source>
        <dbReference type="SAM" id="Phobius"/>
    </source>
</evidence>
<sequence>MRVVVWEQCAGAVGAWLSAPWSDPPAIWVGLIGFMAGAVEIVARYKGDPRRALLNLPALLYVTVNVLACLAMLACLRMIEPAWLFADLAGKPNLQTLYLILAAGFGAMTLFRSSLFRIKTADGEIGFGPSALLDTLLFASDRAIDRSVAPPRGSAVQAIMKDVSFERAKIALPVYCFALMQNIPAREQRDLATQVKEIAPLGVPPEVSAANLGLLLMNVVGTDVLKQAVTDLGPYIGYDPLAGDSRTDAIVTLMDGFDVLKAQQLADACINLGRPVPTDGVGELRIRIAQLGVDDIDPRLKALMLGRWLVDLVGPSTVEIALRHLTAASGGGMPPPGGMPGAGAAPPRETIRQMLWRSLARRRRVRDNPRNRR</sequence>
<name>A0A179SHL2_9HYPH</name>